<evidence type="ECO:0000313" key="3">
    <source>
        <dbReference type="EMBL" id="CUG87330.1"/>
    </source>
</evidence>
<evidence type="ECO:0000313" key="4">
    <source>
        <dbReference type="Proteomes" id="UP000051952"/>
    </source>
</evidence>
<dbReference type="OrthoDB" id="425082at2759"/>
<gene>
    <name evidence="3" type="ORF">BSAL_09595</name>
</gene>
<keyword evidence="1" id="KW-0175">Coiled coil</keyword>
<sequence>MSKAVTWEYLNAEQVHRCLSAVDKAQLIAAIYDANEQNNGNLFSSSSLTSAVAAGIKTTSSLKQEQEKILLDMYIHLIRFSQGMGFNPEKVSTLVGIVAQSHHANVATRATNLQAYKDFEARLVAHSVHRPPFSAQVFSLVDGKAITDYMLNSYFRHYKLYQYAFTPKQTAEVKTVVFATPHNVPPHHIVSMVKAIPMAQWEASQEELRVAEEERLAKIAEEEAAAAAEAERIAQEAGRPQMTAGLRQQLDMIKSTVSKMSNDKLDELETKLVALEGRMSEVNKPMSAGVKGPTKPPSKK</sequence>
<dbReference type="OMA" id="QTYIKTQ"/>
<organism evidence="3 4">
    <name type="scientific">Bodo saltans</name>
    <name type="common">Flagellated protozoan</name>
    <dbReference type="NCBI Taxonomy" id="75058"/>
    <lineage>
        <taxon>Eukaryota</taxon>
        <taxon>Discoba</taxon>
        <taxon>Euglenozoa</taxon>
        <taxon>Kinetoplastea</taxon>
        <taxon>Metakinetoplastina</taxon>
        <taxon>Eubodonida</taxon>
        <taxon>Bodonidae</taxon>
        <taxon>Bodo</taxon>
    </lineage>
</organism>
<dbReference type="AlphaFoldDB" id="A0A0S4JAR9"/>
<evidence type="ECO:0000256" key="2">
    <source>
        <dbReference type="SAM" id="MobiDB-lite"/>
    </source>
</evidence>
<dbReference type="Proteomes" id="UP000051952">
    <property type="component" value="Unassembled WGS sequence"/>
</dbReference>
<proteinExistence type="predicted"/>
<dbReference type="EMBL" id="CYKH01001500">
    <property type="protein sequence ID" value="CUG87330.1"/>
    <property type="molecule type" value="Genomic_DNA"/>
</dbReference>
<feature type="region of interest" description="Disordered" evidence="2">
    <location>
        <begin position="279"/>
        <end position="300"/>
    </location>
</feature>
<protein>
    <submittedName>
        <fullName evidence="3">Uncharacterized protein</fullName>
    </submittedName>
</protein>
<dbReference type="PANTHER" id="PTHR28457">
    <property type="entry name" value="COILED-COIL DOMAIN-CONTAINING PROTEIN 189"/>
    <property type="match status" value="1"/>
</dbReference>
<dbReference type="PANTHER" id="PTHR28457:SF1">
    <property type="entry name" value="CILIA- AND FLAGELLA-ASSOCIATED PROTEIN 119"/>
    <property type="match status" value="1"/>
</dbReference>
<reference evidence="4" key="1">
    <citation type="submission" date="2015-09" db="EMBL/GenBank/DDBJ databases">
        <authorList>
            <consortium name="Pathogen Informatics"/>
        </authorList>
    </citation>
    <scope>NUCLEOTIDE SEQUENCE [LARGE SCALE GENOMIC DNA]</scope>
    <source>
        <strain evidence="4">Lake Konstanz</strain>
    </source>
</reference>
<accession>A0A0S4JAR9</accession>
<dbReference type="Pfam" id="PF14769">
    <property type="entry name" value="CLAMP"/>
    <property type="match status" value="1"/>
</dbReference>
<name>A0A0S4JAR9_BODSA</name>
<keyword evidence="4" id="KW-1185">Reference proteome</keyword>
<evidence type="ECO:0000256" key="1">
    <source>
        <dbReference type="SAM" id="Coils"/>
    </source>
</evidence>
<feature type="coiled-coil region" evidence="1">
    <location>
        <begin position="203"/>
        <end position="230"/>
    </location>
</feature>
<dbReference type="InterPro" id="IPR032727">
    <property type="entry name" value="CLAMP"/>
</dbReference>
<dbReference type="VEuPathDB" id="TriTrypDB:BSAL_09595"/>